<evidence type="ECO:0000256" key="1">
    <source>
        <dbReference type="ARBA" id="ARBA00004141"/>
    </source>
</evidence>
<feature type="transmembrane region" description="Helical" evidence="5">
    <location>
        <begin position="168"/>
        <end position="194"/>
    </location>
</feature>
<protein>
    <recommendedName>
        <fullName evidence="5">Sec-independent protein translocase protein TatC</fullName>
    </recommendedName>
</protein>
<dbReference type="PRINTS" id="PR01840">
    <property type="entry name" value="TATCFAMILY"/>
</dbReference>
<accession>V2QIE4</accession>
<reference evidence="6" key="2">
    <citation type="submission" date="2022-05" db="EMBL/GenBank/DDBJ databases">
        <authorList>
            <person name="Proctor A.L."/>
            <person name="Phillips G.J."/>
            <person name="Wannemuehler M.J."/>
        </authorList>
    </citation>
    <scope>NUCLEOTIDE SEQUENCE</scope>
    <source>
        <strain evidence="6">ASF457</strain>
    </source>
</reference>
<dbReference type="EMBL" id="CP097562">
    <property type="protein sequence ID" value="USF23826.1"/>
    <property type="molecule type" value="Genomic_DNA"/>
</dbReference>
<dbReference type="eggNOG" id="COG0805">
    <property type="taxonomic scope" value="Bacteria"/>
</dbReference>
<dbReference type="PANTHER" id="PTHR30371">
    <property type="entry name" value="SEC-INDEPENDENT PROTEIN TRANSLOCASE PROTEIN TATC"/>
    <property type="match status" value="1"/>
</dbReference>
<feature type="transmembrane region" description="Helical" evidence="5">
    <location>
        <begin position="85"/>
        <end position="106"/>
    </location>
</feature>
<evidence type="ECO:0000256" key="2">
    <source>
        <dbReference type="ARBA" id="ARBA00022692"/>
    </source>
</evidence>
<keyword evidence="3 5" id="KW-1133">Transmembrane helix</keyword>
<name>V2QIE4_9BACT</name>
<keyword evidence="5" id="KW-1003">Cell membrane</keyword>
<dbReference type="AlphaFoldDB" id="V2QIE4"/>
<dbReference type="GO" id="GO:0065002">
    <property type="term" value="P:intracellular protein transmembrane transport"/>
    <property type="evidence" value="ECO:0007669"/>
    <property type="project" value="TreeGrafter"/>
</dbReference>
<keyword evidence="5" id="KW-0653">Protein transport</keyword>
<reference evidence="6" key="3">
    <citation type="submission" date="2022-06" db="EMBL/GenBank/DDBJ databases">
        <title>Resources to Facilitate Use of the Altered Schaedler Flora (ASF) Mouse Model to Study Microbiome Function.</title>
        <authorList>
            <person name="Proctor A."/>
            <person name="Parvinroo S."/>
            <person name="Richie T."/>
            <person name="Jia X."/>
            <person name="Lee S.T.M."/>
            <person name="Karp P.D."/>
            <person name="Paley S."/>
            <person name="Kostic A.D."/>
            <person name="Pierre J.F."/>
            <person name="Wannemuehler M.J."/>
            <person name="Phillips G.J."/>
        </authorList>
    </citation>
    <scope>NUCLEOTIDE SEQUENCE</scope>
    <source>
        <strain evidence="6">ASF457</strain>
    </source>
</reference>
<keyword evidence="4 5" id="KW-0472">Membrane</keyword>
<dbReference type="Proteomes" id="UP000017429">
    <property type="component" value="Chromosome"/>
</dbReference>
<dbReference type="GO" id="GO:0009977">
    <property type="term" value="F:proton motive force dependent protein transmembrane transporter activity"/>
    <property type="evidence" value="ECO:0007669"/>
    <property type="project" value="TreeGrafter"/>
</dbReference>
<keyword evidence="2 5" id="KW-0812">Transmembrane</keyword>
<evidence type="ECO:0000256" key="4">
    <source>
        <dbReference type="ARBA" id="ARBA00023136"/>
    </source>
</evidence>
<comment type="similarity">
    <text evidence="5">Belongs to the TatC family.</text>
</comment>
<comment type="function">
    <text evidence="5">Part of the twin-arginine translocation (Tat) system that transports large folded proteins containing a characteristic twin-arginine motif in their signal peptide across membranes.</text>
</comment>
<evidence type="ECO:0000256" key="3">
    <source>
        <dbReference type="ARBA" id="ARBA00022989"/>
    </source>
</evidence>
<keyword evidence="7" id="KW-1185">Reference proteome</keyword>
<dbReference type="KEGG" id="msch:N508_000893"/>
<keyword evidence="5" id="KW-0811">Translocation</keyword>
<evidence type="ECO:0000313" key="6">
    <source>
        <dbReference type="EMBL" id="USF23826.1"/>
    </source>
</evidence>
<dbReference type="HAMAP" id="MF_00902">
    <property type="entry name" value="TatC"/>
    <property type="match status" value="1"/>
</dbReference>
<comment type="subcellular location">
    <subcellularLocation>
        <location evidence="5">Cell membrane</location>
        <topology evidence="5">Multi-pass membrane protein</topology>
    </subcellularLocation>
    <subcellularLocation>
        <location evidence="1">Membrane</location>
        <topology evidence="1">Multi-pass membrane protein</topology>
    </subcellularLocation>
</comment>
<feature type="transmembrane region" description="Helical" evidence="5">
    <location>
        <begin position="31"/>
        <end position="49"/>
    </location>
</feature>
<feature type="transmembrane region" description="Helical" evidence="5">
    <location>
        <begin position="118"/>
        <end position="148"/>
    </location>
</feature>
<reference evidence="6" key="1">
    <citation type="journal article" date="2014" name="Genome Announc.">
        <title>Draft genome sequences of the altered schaedler flora, a defined bacterial community from gnotobiotic mice.</title>
        <authorList>
            <person name="Wannemuehler M.J."/>
            <person name="Overstreet A.M."/>
            <person name="Ward D.V."/>
            <person name="Phillips G.J."/>
        </authorList>
    </citation>
    <scope>NUCLEOTIDE SEQUENCE</scope>
    <source>
        <strain evidence="6">ASF457</strain>
    </source>
</reference>
<dbReference type="RefSeq" id="WP_023275196.1">
    <property type="nucleotide sequence ID" value="NZ_CP097562.1"/>
</dbReference>
<proteinExistence type="inferred from homology"/>
<dbReference type="InterPro" id="IPR002033">
    <property type="entry name" value="TatC"/>
</dbReference>
<comment type="subunit">
    <text evidence="5">Forms a complex with TatA.</text>
</comment>
<dbReference type="PANTHER" id="PTHR30371:SF0">
    <property type="entry name" value="SEC-INDEPENDENT PROTEIN TRANSLOCASE PROTEIN TATC, CHLOROPLASTIC-RELATED"/>
    <property type="match status" value="1"/>
</dbReference>
<organism evidence="6 7">
    <name type="scientific">Mucispirillum schaedleri ASF457</name>
    <dbReference type="NCBI Taxonomy" id="1379858"/>
    <lineage>
        <taxon>Bacteria</taxon>
        <taxon>Pseudomonadati</taxon>
        <taxon>Deferribacterota</taxon>
        <taxon>Deferribacteres</taxon>
        <taxon>Deferribacterales</taxon>
        <taxon>Mucispirillaceae</taxon>
        <taxon>Mucispirillum</taxon>
    </lineage>
</organism>
<keyword evidence="5" id="KW-0813">Transport</keyword>
<sequence length="264" mass="30016">MSNNINVNKKSKQVQTEYPLVEHLEEIKKRLKYIILILIVLFIAGYSQGEKLVQIIQAPILAALPENATMTMIEVTEMFFVEVKVSFIAALMVSTPFILYQLWLFIAPGLYMHERKYIYGFVSFASILFILGAAFAYFIVFPFGFKFFLGFAANPAYNVDATLSMSKYVSFVVHLVLAFGIVFELPAIIFLLAKIGVINDEMLIKYRRYSIVIIFISAAVLTPPDVISQLAMALPLLMLYQLSIYIARVFGREPENIKEVAIYE</sequence>
<feature type="transmembrane region" description="Helical" evidence="5">
    <location>
        <begin position="206"/>
        <end position="224"/>
    </location>
</feature>
<dbReference type="GO" id="GO:0033281">
    <property type="term" value="C:TAT protein transport complex"/>
    <property type="evidence" value="ECO:0007669"/>
    <property type="project" value="UniProtKB-UniRule"/>
</dbReference>
<dbReference type="GO" id="GO:0043953">
    <property type="term" value="P:protein transport by the Tat complex"/>
    <property type="evidence" value="ECO:0007669"/>
    <property type="project" value="UniProtKB-UniRule"/>
</dbReference>
<gene>
    <name evidence="5 6" type="primary">tatC</name>
    <name evidence="6" type="ORF">N508_000893</name>
</gene>
<dbReference type="Pfam" id="PF00902">
    <property type="entry name" value="TatC"/>
    <property type="match status" value="1"/>
</dbReference>
<comment type="caution">
    <text evidence="5">Lacks conserved residue(s) required for the propagation of feature annotation.</text>
</comment>
<dbReference type="NCBIfam" id="TIGR00945">
    <property type="entry name" value="tatC"/>
    <property type="match status" value="1"/>
</dbReference>
<evidence type="ECO:0000313" key="7">
    <source>
        <dbReference type="Proteomes" id="UP000017429"/>
    </source>
</evidence>
<evidence type="ECO:0000256" key="5">
    <source>
        <dbReference type="HAMAP-Rule" id="MF_00902"/>
    </source>
</evidence>